<dbReference type="SUPFAM" id="SSF51306">
    <property type="entry name" value="LexA/Signal peptidase"/>
    <property type="match status" value="1"/>
</dbReference>
<dbReference type="RefSeq" id="WP_054727804.1">
    <property type="nucleotide sequence ID" value="NZ_CP009429.1"/>
</dbReference>
<protein>
    <submittedName>
        <fullName evidence="2">Conjugal transfer protein</fullName>
    </submittedName>
</protein>
<dbReference type="GO" id="GO:0006465">
    <property type="term" value="P:signal peptide processing"/>
    <property type="evidence" value="ECO:0007669"/>
    <property type="project" value="InterPro"/>
</dbReference>
<keyword evidence="3" id="KW-1185">Reference proteome</keyword>
<evidence type="ECO:0000313" key="2">
    <source>
        <dbReference type="EMBL" id="AMU89131.1"/>
    </source>
</evidence>
<dbReference type="Pfam" id="PF10502">
    <property type="entry name" value="Peptidase_S26"/>
    <property type="match status" value="1"/>
</dbReference>
<accession>A0AAC9AUU6</accession>
<name>A0AAC9AUU6_SPHMC</name>
<dbReference type="EMBL" id="CP013344">
    <property type="protein sequence ID" value="AMU89131.1"/>
    <property type="molecule type" value="Genomic_DNA"/>
</dbReference>
<reference evidence="2 3" key="2">
    <citation type="journal article" date="2016" name="Genome Announc.">
        <title>Complete Genome Sequence of Sphingopyxis macrogoltabida Strain 203N (NBRC 111659), a Polyethylene Glycol Degrader.</title>
        <authorList>
            <person name="Ohtsubo Y."/>
            <person name="Nonoyama S."/>
            <person name="Nagata Y."/>
            <person name="Numata M."/>
            <person name="Tsuchikane K."/>
            <person name="Hosoyama A."/>
            <person name="Yamazoe A."/>
            <person name="Tsuda M."/>
            <person name="Fujita N."/>
            <person name="Kawai F."/>
        </authorList>
    </citation>
    <scope>NUCLEOTIDE SEQUENCE [LARGE SCALE GENOMIC DNA]</scope>
    <source>
        <strain evidence="2 3">203N</strain>
    </source>
</reference>
<sequence length="196" mass="20847">MNRRWLRTTAACGALFCGLFGAAAILAPQPRLIWNASPSVPVGLYAIEIGATPARGDLVALAPPAPLSAWLSKRGYLPRGVPLLKQVAATEGALVCRSGVFVTIDGAPAARARSADRMGRTLPLWLGCRRLERGELFVLGLSPDSLDGRYFGPLPASAVIGTAHPILTRDASGAPLRWRRIGARHSIHLPDEEQTS</sequence>
<evidence type="ECO:0000259" key="1">
    <source>
        <dbReference type="Pfam" id="PF10502"/>
    </source>
</evidence>
<organism evidence="2 3">
    <name type="scientific">Sphingopyxis macrogoltabida</name>
    <name type="common">Sphingomonas macrogoltabidus</name>
    <dbReference type="NCBI Taxonomy" id="33050"/>
    <lineage>
        <taxon>Bacteria</taxon>
        <taxon>Pseudomonadati</taxon>
        <taxon>Pseudomonadota</taxon>
        <taxon>Alphaproteobacteria</taxon>
        <taxon>Sphingomonadales</taxon>
        <taxon>Sphingomonadaceae</taxon>
        <taxon>Sphingopyxis</taxon>
    </lineage>
</organism>
<dbReference type="AlphaFoldDB" id="A0AAC9AUU6"/>
<feature type="domain" description="Peptidase S26" evidence="1">
    <location>
        <begin position="13"/>
        <end position="164"/>
    </location>
</feature>
<dbReference type="KEGG" id="smaz:LH19_11050"/>
<dbReference type="Proteomes" id="UP000076088">
    <property type="component" value="Chromosome"/>
</dbReference>
<dbReference type="Gene3D" id="2.10.109.10">
    <property type="entry name" value="Umud Fragment, subunit A"/>
    <property type="match status" value="1"/>
</dbReference>
<evidence type="ECO:0000313" key="3">
    <source>
        <dbReference type="Proteomes" id="UP000076088"/>
    </source>
</evidence>
<dbReference type="InterPro" id="IPR019533">
    <property type="entry name" value="Peptidase_S26"/>
</dbReference>
<reference evidence="3" key="1">
    <citation type="submission" date="2015-11" db="EMBL/GenBank/DDBJ databases">
        <title>Complete genome sequence of a polyethylene-glycol degrader Sphingopyxis macrogoltabida 203N (NBRC 111659).</title>
        <authorList>
            <person name="Yoshiyuki O."/>
            <person name="Shouta N."/>
            <person name="Nagata Y."/>
            <person name="Numata M."/>
            <person name="Tsuchikane K."/>
            <person name="Hosoyama A."/>
            <person name="Yamazoe A."/>
            <person name="Tsuda M."/>
            <person name="Fujita N."/>
            <person name="Kawai F."/>
        </authorList>
    </citation>
    <scope>NUCLEOTIDE SEQUENCE [LARGE SCALE GENOMIC DNA]</scope>
    <source>
        <strain evidence="3">203N</strain>
    </source>
</reference>
<dbReference type="InterPro" id="IPR036286">
    <property type="entry name" value="LexA/Signal_pep-like_sf"/>
</dbReference>
<proteinExistence type="predicted"/>
<gene>
    <name evidence="2" type="ORF">ATM17_08780</name>
</gene>
<dbReference type="GO" id="GO:0004252">
    <property type="term" value="F:serine-type endopeptidase activity"/>
    <property type="evidence" value="ECO:0007669"/>
    <property type="project" value="InterPro"/>
</dbReference>